<keyword evidence="1" id="KW-0479">Metal-binding</keyword>
<evidence type="ECO:0000256" key="1">
    <source>
        <dbReference type="ARBA" id="ARBA00022723"/>
    </source>
</evidence>
<reference evidence="4 5" key="1">
    <citation type="submission" date="2014-08" db="EMBL/GenBank/DDBJ databases">
        <title>Genome sequences of NCPPB Pectobacterium isolates.</title>
        <authorList>
            <person name="Glover R.H."/>
            <person name="Sapp M."/>
            <person name="Elphinstone J."/>
        </authorList>
    </citation>
    <scope>NUCLEOTIDE SEQUENCE [LARGE SCALE GENOMIC DNA]</scope>
    <source>
        <strain evidence="2 4">NCPPB 3701</strain>
        <strain evidence="3 5">NCPPB3702</strain>
    </source>
</reference>
<comment type="caution">
    <text evidence="2">The sequence shown here is derived from an EMBL/GenBank/DDBJ whole genome shotgun (WGS) entry which is preliminary data.</text>
</comment>
<dbReference type="CDD" id="cd06223">
    <property type="entry name" value="PRTases_typeI"/>
    <property type="match status" value="1"/>
</dbReference>
<dbReference type="GO" id="GO:0016740">
    <property type="term" value="F:transferase activity"/>
    <property type="evidence" value="ECO:0007669"/>
    <property type="project" value="UniProtKB-KW"/>
</dbReference>
<dbReference type="Gene3D" id="3.40.50.1000">
    <property type="entry name" value="HAD superfamily/HAD-like"/>
    <property type="match status" value="1"/>
</dbReference>
<sequence>MSKIKGVILSVEDILVPHGKVDGKIFSEVDRLIKYFRSKNIDFVVFTNRSWVVGSERFPLEEMLKARWGDFHYLCRSTDRKIPGKPKKEATQYVLDLMGWKSIETVYIGASENDMQTAVNGNLLFLRATWWAHKTDYGFEFSTPKDIARFIDIFCLRDHLWCHEIHDGDFQFYALAPFSTMKEEYTLYSADAKAAAKHGLGHPDFWTGALISSLYFSGVHNRINYVSVYPGHKVGFGNNVMDEAISIFGKCFRKNYIPDLILRHTQSIKSQTARNSGRDIDHANQLNTIHLNPIPHKTATTTYKTPPLGSGKTVLLIDDITTRGYSLESARAYIEQTGSKVIMVSWLKTINTDIVTLAGFKKFDPYVPNRFENIVTSKIHSYSANIVDSLAPTELTRIFREYKNWEWPK</sequence>
<proteinExistence type="predicted"/>
<accession>A0AAW3EKQ9</accession>
<protein>
    <submittedName>
        <fullName evidence="2">Phosphoribosyl transferase domain protein</fullName>
    </submittedName>
</protein>
<organism evidence="2 4">
    <name type="scientific">Pectobacterium wasabiae</name>
    <dbReference type="NCBI Taxonomy" id="55208"/>
    <lineage>
        <taxon>Bacteria</taxon>
        <taxon>Pseudomonadati</taxon>
        <taxon>Pseudomonadota</taxon>
        <taxon>Gammaproteobacteria</taxon>
        <taxon>Enterobacterales</taxon>
        <taxon>Pectobacteriaceae</taxon>
        <taxon>Pectobacterium</taxon>
    </lineage>
</organism>
<dbReference type="GO" id="GO:0046872">
    <property type="term" value="F:metal ion binding"/>
    <property type="evidence" value="ECO:0007669"/>
    <property type="project" value="UniProtKB-KW"/>
</dbReference>
<dbReference type="RefSeq" id="WP_005969941.1">
    <property type="nucleotide sequence ID" value="NZ_JQHP01000004.1"/>
</dbReference>
<dbReference type="InterPro" id="IPR029057">
    <property type="entry name" value="PRTase-like"/>
</dbReference>
<keyword evidence="2" id="KW-0808">Transferase</keyword>
<evidence type="ECO:0000313" key="2">
    <source>
        <dbReference type="EMBL" id="KFX08197.1"/>
    </source>
</evidence>
<dbReference type="SUPFAM" id="SSF56784">
    <property type="entry name" value="HAD-like"/>
    <property type="match status" value="1"/>
</dbReference>
<dbReference type="EMBL" id="JQOH01000001">
    <property type="protein sequence ID" value="KGA30832.1"/>
    <property type="molecule type" value="Genomic_DNA"/>
</dbReference>
<dbReference type="InterPro" id="IPR000836">
    <property type="entry name" value="PRTase_dom"/>
</dbReference>
<dbReference type="Pfam" id="PF00702">
    <property type="entry name" value="Hydrolase"/>
    <property type="match status" value="1"/>
</dbReference>
<dbReference type="InterPro" id="IPR036412">
    <property type="entry name" value="HAD-like_sf"/>
</dbReference>
<dbReference type="AlphaFoldDB" id="A0AAW3EKQ9"/>
<dbReference type="EMBL" id="JQHP01000004">
    <property type="protein sequence ID" value="KFX08197.1"/>
    <property type="molecule type" value="Genomic_DNA"/>
</dbReference>
<evidence type="ECO:0000313" key="3">
    <source>
        <dbReference type="EMBL" id="KGA30832.1"/>
    </source>
</evidence>
<evidence type="ECO:0000313" key="5">
    <source>
        <dbReference type="Proteomes" id="UP000029436"/>
    </source>
</evidence>
<dbReference type="SUPFAM" id="SSF53271">
    <property type="entry name" value="PRTase-like"/>
    <property type="match status" value="1"/>
</dbReference>
<name>A0AAW3EKQ9_9GAMM</name>
<evidence type="ECO:0000313" key="4">
    <source>
        <dbReference type="Proteomes" id="UP000029257"/>
    </source>
</evidence>
<dbReference type="Proteomes" id="UP000029257">
    <property type="component" value="Unassembled WGS sequence"/>
</dbReference>
<keyword evidence="5" id="KW-1185">Reference proteome</keyword>
<dbReference type="InterPro" id="IPR023214">
    <property type="entry name" value="HAD_sf"/>
</dbReference>
<dbReference type="Proteomes" id="UP000029436">
    <property type="component" value="Unassembled WGS sequence"/>
</dbReference>
<dbReference type="Gene3D" id="3.40.50.2020">
    <property type="match status" value="1"/>
</dbReference>
<dbReference type="CDD" id="cd01427">
    <property type="entry name" value="HAD_like"/>
    <property type="match status" value="1"/>
</dbReference>
<gene>
    <name evidence="2" type="ORF">JV38_09855</name>
    <name evidence="3" type="ORF">KU73_02705</name>
</gene>